<dbReference type="SMART" id="SM00014">
    <property type="entry name" value="acidPPc"/>
    <property type="match status" value="1"/>
</dbReference>
<keyword evidence="5 6" id="KW-0472">Membrane</keyword>
<proteinExistence type="inferred from homology"/>
<evidence type="ECO:0000313" key="9">
    <source>
        <dbReference type="WBParaSite" id="jg12141"/>
    </source>
</evidence>
<keyword evidence="4 6" id="KW-1133">Transmembrane helix</keyword>
<name>A0A915CSH2_9BILA</name>
<dbReference type="SUPFAM" id="SSF48317">
    <property type="entry name" value="Acid phosphatase/Vanadium-dependent haloperoxidase"/>
    <property type="match status" value="1"/>
</dbReference>
<organism evidence="8 9">
    <name type="scientific">Ditylenchus dipsaci</name>
    <dbReference type="NCBI Taxonomy" id="166011"/>
    <lineage>
        <taxon>Eukaryota</taxon>
        <taxon>Metazoa</taxon>
        <taxon>Ecdysozoa</taxon>
        <taxon>Nematoda</taxon>
        <taxon>Chromadorea</taxon>
        <taxon>Rhabditida</taxon>
        <taxon>Tylenchina</taxon>
        <taxon>Tylenchomorpha</taxon>
        <taxon>Sphaerularioidea</taxon>
        <taxon>Anguinidae</taxon>
        <taxon>Anguininae</taxon>
        <taxon>Ditylenchus</taxon>
    </lineage>
</organism>
<feature type="transmembrane region" description="Helical" evidence="6">
    <location>
        <begin position="6"/>
        <end position="25"/>
    </location>
</feature>
<dbReference type="GO" id="GO:0005886">
    <property type="term" value="C:plasma membrane"/>
    <property type="evidence" value="ECO:0007669"/>
    <property type="project" value="TreeGrafter"/>
</dbReference>
<dbReference type="WBParaSite" id="jg12141">
    <property type="protein sequence ID" value="jg12141"/>
    <property type="gene ID" value="jg12141"/>
</dbReference>
<dbReference type="GO" id="GO:0007165">
    <property type="term" value="P:signal transduction"/>
    <property type="evidence" value="ECO:0007669"/>
    <property type="project" value="TreeGrafter"/>
</dbReference>
<evidence type="ECO:0000256" key="4">
    <source>
        <dbReference type="ARBA" id="ARBA00022989"/>
    </source>
</evidence>
<keyword evidence="3 6" id="KW-0812">Transmembrane</keyword>
<dbReference type="GO" id="GO:0046839">
    <property type="term" value="P:phospholipid dephosphorylation"/>
    <property type="evidence" value="ECO:0007669"/>
    <property type="project" value="TreeGrafter"/>
</dbReference>
<feature type="transmembrane region" description="Helical" evidence="6">
    <location>
        <begin position="102"/>
        <end position="125"/>
    </location>
</feature>
<dbReference type="Gene3D" id="1.20.144.10">
    <property type="entry name" value="Phosphatidic acid phosphatase type 2/haloperoxidase"/>
    <property type="match status" value="1"/>
</dbReference>
<dbReference type="PANTHER" id="PTHR10165">
    <property type="entry name" value="LIPID PHOSPHATE PHOSPHATASE"/>
    <property type="match status" value="1"/>
</dbReference>
<comment type="subcellular location">
    <subcellularLocation>
        <location evidence="1">Membrane</location>
        <topology evidence="1">Multi-pass membrane protein</topology>
    </subcellularLocation>
</comment>
<dbReference type="InterPro" id="IPR043216">
    <property type="entry name" value="PAP-like"/>
</dbReference>
<dbReference type="Pfam" id="PF01569">
    <property type="entry name" value="PAP2"/>
    <property type="match status" value="1"/>
</dbReference>
<evidence type="ECO:0000313" key="8">
    <source>
        <dbReference type="Proteomes" id="UP000887574"/>
    </source>
</evidence>
<dbReference type="InterPro" id="IPR036938">
    <property type="entry name" value="PAP2/HPO_sf"/>
</dbReference>
<sequence>MTASHVWSALISIPVLQIFRLIILSLPYTRQVITFVAICFFCADDEIRYPLYEDTIPSETMFTIFFFTALILVTTVEYTLIRHLTKTQRRMVAHDKSKGVHPGLLNIFFFMISLSCSTLATSVIINLGKRTANRLRPNFLAVCQPNLTELCPPNTFSYIEDYLSIGACSAFCSIWSLYDLLSAERCKFPQPLRSFIQFIIFLFVYFICLSRVHDHKHRLSDVAGGALIGLGTGTFFMCFVLRHFKSTATGWRKWILMNLKPYPRR</sequence>
<feature type="transmembrane region" description="Helical" evidence="6">
    <location>
        <begin position="192"/>
        <end position="212"/>
    </location>
</feature>
<keyword evidence="8" id="KW-1185">Reference proteome</keyword>
<comment type="similarity">
    <text evidence="2">Belongs to the PA-phosphatase related phosphoesterase family.</text>
</comment>
<feature type="transmembrane region" description="Helical" evidence="6">
    <location>
        <begin position="61"/>
        <end position="81"/>
    </location>
</feature>
<evidence type="ECO:0000256" key="6">
    <source>
        <dbReference type="SAM" id="Phobius"/>
    </source>
</evidence>
<feature type="domain" description="Phosphatidic acid phosphatase type 2/haloperoxidase" evidence="7">
    <location>
        <begin position="110"/>
        <end position="237"/>
    </location>
</feature>
<feature type="transmembrane region" description="Helical" evidence="6">
    <location>
        <begin position="224"/>
        <end position="244"/>
    </location>
</feature>
<dbReference type="AlphaFoldDB" id="A0A915CSH2"/>
<evidence type="ECO:0000256" key="1">
    <source>
        <dbReference type="ARBA" id="ARBA00004141"/>
    </source>
</evidence>
<dbReference type="InterPro" id="IPR000326">
    <property type="entry name" value="PAP2/HPO"/>
</dbReference>
<dbReference type="PANTHER" id="PTHR10165:SF103">
    <property type="entry name" value="PHOSPHOLIPID PHOSPHATASE HOMOLOG 1.2 HOMOLOG"/>
    <property type="match status" value="1"/>
</dbReference>
<evidence type="ECO:0000256" key="5">
    <source>
        <dbReference type="ARBA" id="ARBA00023136"/>
    </source>
</evidence>
<evidence type="ECO:0000256" key="2">
    <source>
        <dbReference type="ARBA" id="ARBA00008816"/>
    </source>
</evidence>
<dbReference type="Proteomes" id="UP000887574">
    <property type="component" value="Unplaced"/>
</dbReference>
<reference evidence="9" key="1">
    <citation type="submission" date="2022-11" db="UniProtKB">
        <authorList>
            <consortium name="WormBaseParasite"/>
        </authorList>
    </citation>
    <scope>IDENTIFICATION</scope>
</reference>
<protein>
    <submittedName>
        <fullName evidence="9">Phosphatidic acid phosphatase type 2/haloperoxidase domain-containing protein</fullName>
    </submittedName>
</protein>
<evidence type="ECO:0000259" key="7">
    <source>
        <dbReference type="SMART" id="SM00014"/>
    </source>
</evidence>
<accession>A0A915CSH2</accession>
<evidence type="ECO:0000256" key="3">
    <source>
        <dbReference type="ARBA" id="ARBA00022692"/>
    </source>
</evidence>
<dbReference type="GO" id="GO:0006644">
    <property type="term" value="P:phospholipid metabolic process"/>
    <property type="evidence" value="ECO:0007669"/>
    <property type="project" value="InterPro"/>
</dbReference>
<feature type="transmembrane region" description="Helical" evidence="6">
    <location>
        <begin position="162"/>
        <end position="180"/>
    </location>
</feature>
<dbReference type="GO" id="GO:0008195">
    <property type="term" value="F:phosphatidate phosphatase activity"/>
    <property type="evidence" value="ECO:0007669"/>
    <property type="project" value="TreeGrafter"/>
</dbReference>